<accession>A0ABQ0VA97</accession>
<keyword evidence="1" id="KW-1133">Transmembrane helix</keyword>
<dbReference type="Proteomes" id="UP000321175">
    <property type="component" value="Unassembled WGS sequence"/>
</dbReference>
<organism evidence="2 3">
    <name type="scientific">Enterococcus mundtii</name>
    <dbReference type="NCBI Taxonomy" id="53346"/>
    <lineage>
        <taxon>Bacteria</taxon>
        <taxon>Bacillati</taxon>
        <taxon>Bacillota</taxon>
        <taxon>Bacilli</taxon>
        <taxon>Lactobacillales</taxon>
        <taxon>Enterococcaceae</taxon>
        <taxon>Enterococcus</taxon>
    </lineage>
</organism>
<name>A0ABQ0VA97_ENTMU</name>
<dbReference type="EMBL" id="BJWA01000003">
    <property type="protein sequence ID" value="GEL79389.1"/>
    <property type="molecule type" value="Genomic_DNA"/>
</dbReference>
<reference evidence="2 3" key="1">
    <citation type="submission" date="2019-07" db="EMBL/GenBank/DDBJ databases">
        <title>Whole genome shotgun sequence of Enterococcus mundtii NBRC 100490.</title>
        <authorList>
            <person name="Hosoyama A."/>
            <person name="Uohara A."/>
            <person name="Ohji S."/>
            <person name="Ichikawa N."/>
        </authorList>
    </citation>
    <scope>NUCLEOTIDE SEQUENCE [LARGE SCALE GENOMIC DNA]</scope>
    <source>
        <strain evidence="2 3">NBRC 100490</strain>
    </source>
</reference>
<evidence type="ECO:0000313" key="2">
    <source>
        <dbReference type="EMBL" id="GEL79389.1"/>
    </source>
</evidence>
<keyword evidence="3" id="KW-1185">Reference proteome</keyword>
<evidence type="ECO:0000256" key="1">
    <source>
        <dbReference type="SAM" id="Phobius"/>
    </source>
</evidence>
<keyword evidence="1" id="KW-0812">Transmembrane</keyword>
<keyword evidence="1" id="KW-0472">Membrane</keyword>
<protein>
    <submittedName>
        <fullName evidence="2">Uncharacterized protein</fullName>
    </submittedName>
</protein>
<evidence type="ECO:0000313" key="3">
    <source>
        <dbReference type="Proteomes" id="UP000321175"/>
    </source>
</evidence>
<feature type="transmembrane region" description="Helical" evidence="1">
    <location>
        <begin position="34"/>
        <end position="52"/>
    </location>
</feature>
<proteinExistence type="predicted"/>
<comment type="caution">
    <text evidence="2">The sequence shown here is derived from an EMBL/GenBank/DDBJ whole genome shotgun (WGS) entry which is preliminary data.</text>
</comment>
<gene>
    <name evidence="2" type="ORF">EMU01_05330</name>
</gene>
<sequence>MTTFETFVETEAVVPLSRLRNTHVVFKIRWNHEFFVLVSVQILGLFFIGGEAKNGNLKEEPL</sequence>